<dbReference type="PROSITE" id="PS50010">
    <property type="entry name" value="DH_2"/>
    <property type="match status" value="1"/>
</dbReference>
<feature type="domain" description="DH" evidence="5">
    <location>
        <begin position="91"/>
        <end position="272"/>
    </location>
</feature>
<dbReference type="SUPFAM" id="SSF50729">
    <property type="entry name" value="PH domain-like"/>
    <property type="match status" value="1"/>
</dbReference>
<dbReference type="PROSITE" id="PS50200">
    <property type="entry name" value="RA"/>
    <property type="match status" value="1"/>
</dbReference>
<dbReference type="SUPFAM" id="SSF54236">
    <property type="entry name" value="Ubiquitin-like"/>
    <property type="match status" value="1"/>
</dbReference>
<evidence type="ECO:0000256" key="1">
    <source>
        <dbReference type="ARBA" id="ARBA00022443"/>
    </source>
</evidence>
<dbReference type="InterPro" id="IPR029071">
    <property type="entry name" value="Ubiquitin-like_domsf"/>
</dbReference>
<dbReference type="PANTHER" id="PTHR12673:SF159">
    <property type="entry name" value="LD03170P"/>
    <property type="match status" value="1"/>
</dbReference>
<dbReference type="CDD" id="cd17043">
    <property type="entry name" value="RA"/>
    <property type="match status" value="1"/>
</dbReference>
<dbReference type="InterPro" id="IPR001331">
    <property type="entry name" value="GDS_CDC24_CS"/>
</dbReference>
<evidence type="ECO:0000259" key="4">
    <source>
        <dbReference type="PROSITE" id="PS50003"/>
    </source>
</evidence>
<dbReference type="STRING" id="595528.A0A0D2UAR8"/>
<keyword evidence="8" id="KW-1185">Reference proteome</keyword>
<dbReference type="PROSITE" id="PS50002">
    <property type="entry name" value="SH3"/>
    <property type="match status" value="2"/>
</dbReference>
<dbReference type="SMART" id="SM00325">
    <property type="entry name" value="RhoGEF"/>
    <property type="match status" value="1"/>
</dbReference>
<dbReference type="InterPro" id="IPR036028">
    <property type="entry name" value="SH3-like_dom_sf"/>
</dbReference>
<dbReference type="PROSITE" id="PS00741">
    <property type="entry name" value="DH_1"/>
    <property type="match status" value="1"/>
</dbReference>
<accession>A0A0D2UAR8</accession>
<dbReference type="Pfam" id="PF00788">
    <property type="entry name" value="RA"/>
    <property type="match status" value="1"/>
</dbReference>
<dbReference type="InterPro" id="IPR001452">
    <property type="entry name" value="SH3_domain"/>
</dbReference>
<dbReference type="Gene3D" id="2.30.29.30">
    <property type="entry name" value="Pleckstrin-homology domain (PH domain)/Phosphotyrosine-binding domain (PTB)"/>
    <property type="match status" value="1"/>
</dbReference>
<dbReference type="CDD" id="cd00174">
    <property type="entry name" value="SH3"/>
    <property type="match status" value="1"/>
</dbReference>
<evidence type="ECO:0000259" key="3">
    <source>
        <dbReference type="PROSITE" id="PS50002"/>
    </source>
</evidence>
<protein>
    <submittedName>
        <fullName evidence="7">Uncharacterized protein</fullName>
    </submittedName>
</protein>
<dbReference type="SMART" id="SM00326">
    <property type="entry name" value="SH3"/>
    <property type="match status" value="2"/>
</dbReference>
<dbReference type="SUPFAM" id="SSF50044">
    <property type="entry name" value="SH3-domain"/>
    <property type="match status" value="2"/>
</dbReference>
<proteinExistence type="predicted"/>
<evidence type="ECO:0000259" key="6">
    <source>
        <dbReference type="PROSITE" id="PS50200"/>
    </source>
</evidence>
<dbReference type="Pfam" id="PF22286">
    <property type="entry name" value="RHG20_PH"/>
    <property type="match status" value="1"/>
</dbReference>
<keyword evidence="1 2" id="KW-0728">SH3 domain</keyword>
<dbReference type="Gene3D" id="3.10.20.90">
    <property type="entry name" value="Phosphatidylinositol 3-kinase Catalytic Subunit, Chain A, domain 1"/>
    <property type="match status" value="1"/>
</dbReference>
<evidence type="ECO:0000259" key="5">
    <source>
        <dbReference type="PROSITE" id="PS50010"/>
    </source>
</evidence>
<feature type="domain" description="PH" evidence="4">
    <location>
        <begin position="336"/>
        <end position="430"/>
    </location>
</feature>
<dbReference type="eggNOG" id="KOG3519">
    <property type="taxonomic scope" value="Eukaryota"/>
</dbReference>
<dbReference type="InterPro" id="IPR035899">
    <property type="entry name" value="DBL_dom_sf"/>
</dbReference>
<dbReference type="InterPro" id="IPR000219">
    <property type="entry name" value="DH_dom"/>
</dbReference>
<gene>
    <name evidence="7" type="ORF">CAOG_003123</name>
</gene>
<dbReference type="InterPro" id="IPR011993">
    <property type="entry name" value="PH-like_dom_sf"/>
</dbReference>
<sequence>MAVARRERFEALFNYTPHAWDEIELEKGDIVQCVERFSDGWMLGVSERTSKAGKCPGNFLQKIVKTPETRAIPKPLERTSSTESRDSSIKKRANIAEEIVSTERSYVKHLHQMQELYYEPLKKKGLLKPEELATIFPNVQSLLGINETLLKDLDERVKAWDAQTTTIGDVFKRMAPFLKLYETYCNQHGTATQMLSRCQTKSENFSSFLKTTAASCFQTLDSLLLMPIQRIPRYNLLLEDLLKHTPEEHPDAEKLTEAVVSLRKISYDLNENIRRIENERRIIAIGQLFVPNDSVDLIDASRQFFLKKVDRKARAATIEGEDSANTAAPHVYTSRTYQREGTLLVEKVQSLKTVERYFFLFNDLLLVARVKGPTFKLKERAVLSQCWLADSVLDATKAFELGTPKKSYQLIASSTEEKARWFADLSRCISQQKEQLYKYVSLCTPRDSFGSGKKMKALVDYTGSDVELSFKADEVIIYTPLVYESGTVSEEWGQGIANGVFGWFPLACVVRPEPEHDPSLVEEYKLSVNDILCIQDRVKAWKAKTSYGTTSDGAPRSNAVLQVHEVDGTFKSFVVPINATAKEAVAILLDRLKRADNPDHYVLCEVAGEQTERRVGDLEQPVELASNWYASNQRMKFLLRTRATDT</sequence>
<dbReference type="GO" id="GO:0035556">
    <property type="term" value="P:intracellular signal transduction"/>
    <property type="evidence" value="ECO:0007669"/>
    <property type="project" value="InterPro"/>
</dbReference>
<dbReference type="Gene3D" id="1.20.900.10">
    <property type="entry name" value="Dbl homology (DH) domain"/>
    <property type="match status" value="1"/>
</dbReference>
<organism evidence="7 8">
    <name type="scientific">Capsaspora owczarzaki (strain ATCC 30864)</name>
    <dbReference type="NCBI Taxonomy" id="595528"/>
    <lineage>
        <taxon>Eukaryota</taxon>
        <taxon>Filasterea</taxon>
        <taxon>Capsaspora</taxon>
    </lineage>
</organism>
<feature type="domain" description="SH3" evidence="3">
    <location>
        <begin position="4"/>
        <end position="65"/>
    </location>
</feature>
<evidence type="ECO:0000313" key="7">
    <source>
        <dbReference type="EMBL" id="KJE92101.1"/>
    </source>
</evidence>
<dbReference type="SMART" id="SM00314">
    <property type="entry name" value="RA"/>
    <property type="match status" value="1"/>
</dbReference>
<evidence type="ECO:0000256" key="2">
    <source>
        <dbReference type="PROSITE-ProRule" id="PRU00192"/>
    </source>
</evidence>
<dbReference type="GO" id="GO:0005085">
    <property type="term" value="F:guanyl-nucleotide exchange factor activity"/>
    <property type="evidence" value="ECO:0007669"/>
    <property type="project" value="InterPro"/>
</dbReference>
<dbReference type="Pfam" id="PF00621">
    <property type="entry name" value="RhoGEF"/>
    <property type="match status" value="1"/>
</dbReference>
<dbReference type="GO" id="GO:0005737">
    <property type="term" value="C:cytoplasm"/>
    <property type="evidence" value="ECO:0007669"/>
    <property type="project" value="TreeGrafter"/>
</dbReference>
<dbReference type="InParanoid" id="A0A0D2UAR8"/>
<feature type="domain" description="SH3" evidence="3">
    <location>
        <begin position="450"/>
        <end position="514"/>
    </location>
</feature>
<dbReference type="AlphaFoldDB" id="A0A0D2UAR8"/>
<dbReference type="PANTHER" id="PTHR12673">
    <property type="entry name" value="FACIOGENITAL DYSPLASIA PROTEIN"/>
    <property type="match status" value="1"/>
</dbReference>
<dbReference type="InterPro" id="IPR001849">
    <property type="entry name" value="PH_domain"/>
</dbReference>
<feature type="domain" description="Ras-associating" evidence="6">
    <location>
        <begin position="557"/>
        <end position="644"/>
    </location>
</feature>
<dbReference type="EMBL" id="KE346363">
    <property type="protein sequence ID" value="KJE92101.1"/>
    <property type="molecule type" value="Genomic_DNA"/>
</dbReference>
<dbReference type="InterPro" id="IPR047887">
    <property type="entry name" value="ARHGAP20_PH"/>
</dbReference>
<dbReference type="InterPro" id="IPR000159">
    <property type="entry name" value="RA_dom"/>
</dbReference>
<name>A0A0D2UAR8_CAPO3</name>
<dbReference type="SUPFAM" id="SSF48065">
    <property type="entry name" value="DBL homology domain (DH-domain)"/>
    <property type="match status" value="1"/>
</dbReference>
<dbReference type="OrthoDB" id="245697at2759"/>
<reference evidence="8" key="1">
    <citation type="submission" date="2011-02" db="EMBL/GenBank/DDBJ databases">
        <title>The Genome Sequence of Capsaspora owczarzaki ATCC 30864.</title>
        <authorList>
            <person name="Russ C."/>
            <person name="Cuomo C."/>
            <person name="Burger G."/>
            <person name="Gray M.W."/>
            <person name="Holland P.W.H."/>
            <person name="King N."/>
            <person name="Lang F.B.F."/>
            <person name="Roger A.J."/>
            <person name="Ruiz-Trillo I."/>
            <person name="Young S.K."/>
            <person name="Zeng Q."/>
            <person name="Gargeya S."/>
            <person name="Alvarado L."/>
            <person name="Berlin A."/>
            <person name="Chapman S.B."/>
            <person name="Chen Z."/>
            <person name="Freedman E."/>
            <person name="Gellesch M."/>
            <person name="Goldberg J."/>
            <person name="Griggs A."/>
            <person name="Gujja S."/>
            <person name="Heilman E."/>
            <person name="Heiman D."/>
            <person name="Howarth C."/>
            <person name="Mehta T."/>
            <person name="Neiman D."/>
            <person name="Pearson M."/>
            <person name="Roberts A."/>
            <person name="Saif S."/>
            <person name="Shea T."/>
            <person name="Shenoy N."/>
            <person name="Sisk P."/>
            <person name="Stolte C."/>
            <person name="Sykes S."/>
            <person name="White J."/>
            <person name="Yandava C."/>
            <person name="Haas B."/>
            <person name="Nusbaum C."/>
            <person name="Birren B."/>
        </authorList>
    </citation>
    <scope>NUCLEOTIDE SEQUENCE</scope>
    <source>
        <strain evidence="8">ATCC 30864</strain>
    </source>
</reference>
<dbReference type="SMART" id="SM00233">
    <property type="entry name" value="PH"/>
    <property type="match status" value="1"/>
</dbReference>
<dbReference type="Proteomes" id="UP000008743">
    <property type="component" value="Unassembled WGS sequence"/>
</dbReference>
<dbReference type="Pfam" id="PF00018">
    <property type="entry name" value="SH3_1"/>
    <property type="match status" value="1"/>
</dbReference>
<dbReference type="CDD" id="cd00160">
    <property type="entry name" value="RhoGEF"/>
    <property type="match status" value="1"/>
</dbReference>
<dbReference type="InterPro" id="IPR051092">
    <property type="entry name" value="FYVE_RhoGEF_PH"/>
</dbReference>
<dbReference type="PROSITE" id="PS50003">
    <property type="entry name" value="PH_DOMAIN"/>
    <property type="match status" value="1"/>
</dbReference>
<dbReference type="Gene3D" id="2.30.30.40">
    <property type="entry name" value="SH3 Domains"/>
    <property type="match status" value="2"/>
</dbReference>
<evidence type="ECO:0000313" key="8">
    <source>
        <dbReference type="Proteomes" id="UP000008743"/>
    </source>
</evidence>
<dbReference type="PhylomeDB" id="A0A0D2UAR8"/>